<feature type="domain" description="CYRIA/CYRIB Rac1 binding" evidence="2">
    <location>
        <begin position="64"/>
        <end position="222"/>
    </location>
</feature>
<dbReference type="PANTHER" id="PTHR12195">
    <property type="entry name" value="CYTOPLASMIC FMR1-INTERACTING PROTEIN-RELATED"/>
    <property type="match status" value="1"/>
</dbReference>
<dbReference type="PRINTS" id="PR01698">
    <property type="entry name" value="CYTOFMRPINTP"/>
</dbReference>
<comment type="similarity">
    <text evidence="1">Belongs to the CYFIP family.</text>
</comment>
<gene>
    <name evidence="4" type="primary">cyfip2</name>
</gene>
<keyword evidence="3" id="KW-1185">Reference proteome</keyword>
<organism evidence="3 4">
    <name type="scientific">Notothenia coriiceps</name>
    <name type="common">black rockcod</name>
    <dbReference type="NCBI Taxonomy" id="8208"/>
    <lineage>
        <taxon>Eukaryota</taxon>
        <taxon>Metazoa</taxon>
        <taxon>Chordata</taxon>
        <taxon>Craniata</taxon>
        <taxon>Vertebrata</taxon>
        <taxon>Euteleostomi</taxon>
        <taxon>Actinopterygii</taxon>
        <taxon>Neopterygii</taxon>
        <taxon>Teleostei</taxon>
        <taxon>Neoteleostei</taxon>
        <taxon>Acanthomorphata</taxon>
        <taxon>Eupercaria</taxon>
        <taxon>Perciformes</taxon>
        <taxon>Notothenioidei</taxon>
        <taxon>Nototheniidae</taxon>
        <taxon>Notothenia</taxon>
    </lineage>
</organism>
<dbReference type="CTD" id="26999"/>
<evidence type="ECO:0000256" key="1">
    <source>
        <dbReference type="ARBA" id="ARBA00025790"/>
    </source>
</evidence>
<name>A0A6I9PYH7_9TELE</name>
<dbReference type="InterPro" id="IPR008081">
    <property type="entry name" value="Cytoplasmic_FMR1-int"/>
</dbReference>
<dbReference type="Proteomes" id="UP000504611">
    <property type="component" value="Unplaced"/>
</dbReference>
<dbReference type="GO" id="GO:0005737">
    <property type="term" value="C:cytoplasm"/>
    <property type="evidence" value="ECO:0007669"/>
    <property type="project" value="UniProtKB-ARBA"/>
</dbReference>
<accession>A0A6I9PYH7</accession>
<protein>
    <submittedName>
        <fullName evidence="4">Cytoplasmic FMR1-interacting protein 1 homolog</fullName>
    </submittedName>
</protein>
<evidence type="ECO:0000313" key="4">
    <source>
        <dbReference type="RefSeq" id="XP_010792683.1"/>
    </source>
</evidence>
<reference evidence="4" key="1">
    <citation type="submission" date="2025-08" db="UniProtKB">
        <authorList>
            <consortium name="RefSeq"/>
        </authorList>
    </citation>
    <scope>IDENTIFICATION</scope>
    <source>
        <tissue evidence="4">Muscle</tissue>
    </source>
</reference>
<dbReference type="PIRSF" id="PIRSF008153">
    <property type="entry name" value="FMR1_interacting"/>
    <property type="match status" value="1"/>
</dbReference>
<proteinExistence type="inferred from homology"/>
<dbReference type="OrthoDB" id="10265867at2759"/>
<evidence type="ECO:0000259" key="2">
    <source>
        <dbReference type="Pfam" id="PF07159"/>
    </source>
</evidence>
<dbReference type="GO" id="GO:0031267">
    <property type="term" value="F:small GTPase binding"/>
    <property type="evidence" value="ECO:0007669"/>
    <property type="project" value="InterPro"/>
</dbReference>
<sequence length="999" mass="116224">MTTTVTLEDALSNVDLLEELPLPDQQPCIEPLPASIMFQPNFNTNFEDRNAFVTGIARYIEQATVHSSMNVMLEEGEGYAIMLYTWRSCSRAIPQVKCNEQPNRVEIYEKTVEVLEPEVTKLMNFMYFQRTAIDRFCGEVRRLCHQERRKDFVSEAYLLTLGKFINMFAVLDELKNMKCSVKNDHSAYKRAAQFLRKMSEPSSIQESQNLSMFLANHNKITQIVLTLRLDDRVDEEDEGDVFPRGRVMKRSRSTLIFLTQDLRALPHQVLQQRHSVFSQHIFTYIPSLLRLQVMGFGLYLMDGNSSNIYKLDAKKRINLTKIDKFFKQLQVVPLFGDMQIELSRYIKTSAHFEENKSRWTCTSISSSPQYNICEQMIQIREDHMRFISELARYSNSEVVTGSGRQESQKTDSEYSKLFDLSLQGIQLLSQWSGHVMEVYSWKLVHPTDKYSNKECPDNAEEYERATRYNYSCEEKFALVEVMAMIKGLQVLMGRMESVFNHAIRHTIYSMLQDFSQVTLREPLRHAIKKKKNVIQSVLQAIRKTVCDWEAGREPHNDPALRGEKDPKGGFDIKVPRRAVGPSSTQLYMVRTMLESLIADKSGSKKTLRSGLDGPTILDIERFHRESFFFTHLLNFSETLQMCCDLSQLWFREFFLELTMGRRIQFPIEMSMPWILTDHILETKEASMMEYVLYPLDLYNDSANYALTKFKKQFLYDEIEAEVNLCFDQFVYKLADQIFAYYKILAGSLLLDKRLRSDCKNQGANIPWPASNRYETLLKQRHVQLLGRSIDLNRLITQRISAALYKSLELAINRFESEDLTSIMELEGLLDINRMTHKLLSKFLTLDSMDAMFREANHNVSAPYGRITLHVFWELNYDFLPNYCYNGSTNRFVRTVLPFSQEFQRDKPPNAQPQYLYGSKTLNLAYSSIFSTYRNFVGPPHIKVMCRLLGYQGIAVVMEELLKVVKSLLQGTIMQYVKTLMEVMPKICRLPRHEYGSPGL</sequence>
<dbReference type="InterPro" id="IPR009828">
    <property type="entry name" value="CYRIA/CYRIB_Rac1-bd"/>
</dbReference>
<dbReference type="Pfam" id="PF07159">
    <property type="entry name" value="CYRIA-B_Rac1-bd"/>
    <property type="match status" value="1"/>
</dbReference>
<dbReference type="KEGG" id="ncc:104965425"/>
<dbReference type="AlphaFoldDB" id="A0A6I9PYH7"/>
<dbReference type="GO" id="GO:0030833">
    <property type="term" value="P:regulation of actin filament polymerization"/>
    <property type="evidence" value="ECO:0007669"/>
    <property type="project" value="InterPro"/>
</dbReference>
<dbReference type="RefSeq" id="XP_010792683.1">
    <property type="nucleotide sequence ID" value="XM_010794381.1"/>
</dbReference>
<dbReference type="Pfam" id="PF05994">
    <property type="entry name" value="FragX_IP"/>
    <property type="match status" value="1"/>
</dbReference>
<evidence type="ECO:0000313" key="3">
    <source>
        <dbReference type="Proteomes" id="UP000504611"/>
    </source>
</evidence>